<dbReference type="Proteomes" id="UP001190700">
    <property type="component" value="Unassembled WGS sequence"/>
</dbReference>
<accession>A0AAE0LKK9</accession>
<gene>
    <name evidence="2" type="ORF">CYMTET_3851</name>
</gene>
<dbReference type="AlphaFoldDB" id="A0AAE0LKK9"/>
<sequence length="338" mass="38476">MSSDATNSAIVWSGLVFGTVVVCEFVYRYPTTFAAACSLTLIVLPLSKYVFEASLFWEYETGSRAWWAIYVKQCFVIGVVAMPLLVLYRSYRTSVATERGSLLTPRSYHVGLPRFGHFLTASLCANIAWTLPVEWANYEHGACAYFRSAIAVHLMIKLLSRSWAAHRSSRSTLSLYMIRPDQTQQLPKVKVLYGVLSPLWCAVYLWWNALFAASNYSARCAYHNLSALFAVLYDLGRHDRVRRWQHLLQEHVFPPEQLFLWWRAMTLSMYLATSAIFGLWPRFREIDEGESDCDPDCSTSHLAFTVCAFALGLLDVYHDGSHLLTTQIFADDALSTPR</sequence>
<feature type="transmembrane region" description="Helical" evidence="1">
    <location>
        <begin position="260"/>
        <end position="280"/>
    </location>
</feature>
<evidence type="ECO:0000313" key="2">
    <source>
        <dbReference type="EMBL" id="KAK3288633.1"/>
    </source>
</evidence>
<feature type="transmembrane region" description="Helical" evidence="1">
    <location>
        <begin position="33"/>
        <end position="51"/>
    </location>
</feature>
<feature type="transmembrane region" description="Helical" evidence="1">
    <location>
        <begin position="189"/>
        <end position="207"/>
    </location>
</feature>
<protein>
    <submittedName>
        <fullName evidence="2">Uncharacterized protein</fullName>
    </submittedName>
</protein>
<reference evidence="2 3" key="1">
    <citation type="journal article" date="2015" name="Genome Biol. Evol.">
        <title>Comparative Genomics of a Bacterivorous Green Alga Reveals Evolutionary Causalities and Consequences of Phago-Mixotrophic Mode of Nutrition.</title>
        <authorList>
            <person name="Burns J.A."/>
            <person name="Paasch A."/>
            <person name="Narechania A."/>
            <person name="Kim E."/>
        </authorList>
    </citation>
    <scope>NUCLEOTIDE SEQUENCE [LARGE SCALE GENOMIC DNA]</scope>
    <source>
        <strain evidence="2 3">PLY_AMNH</strain>
    </source>
</reference>
<organism evidence="2 3">
    <name type="scientific">Cymbomonas tetramitiformis</name>
    <dbReference type="NCBI Taxonomy" id="36881"/>
    <lineage>
        <taxon>Eukaryota</taxon>
        <taxon>Viridiplantae</taxon>
        <taxon>Chlorophyta</taxon>
        <taxon>Pyramimonadophyceae</taxon>
        <taxon>Pyramimonadales</taxon>
        <taxon>Pyramimonadaceae</taxon>
        <taxon>Cymbomonas</taxon>
    </lineage>
</organism>
<feature type="transmembrane region" description="Helical" evidence="1">
    <location>
        <begin position="66"/>
        <end position="88"/>
    </location>
</feature>
<feature type="transmembrane region" description="Helical" evidence="1">
    <location>
        <begin position="6"/>
        <end position="26"/>
    </location>
</feature>
<keyword evidence="1" id="KW-1133">Transmembrane helix</keyword>
<proteinExistence type="predicted"/>
<keyword evidence="1" id="KW-0472">Membrane</keyword>
<evidence type="ECO:0000313" key="3">
    <source>
        <dbReference type="Proteomes" id="UP001190700"/>
    </source>
</evidence>
<keyword evidence="1" id="KW-0812">Transmembrane</keyword>
<keyword evidence="3" id="KW-1185">Reference proteome</keyword>
<comment type="caution">
    <text evidence="2">The sequence shown here is derived from an EMBL/GenBank/DDBJ whole genome shotgun (WGS) entry which is preliminary data.</text>
</comment>
<evidence type="ECO:0000256" key="1">
    <source>
        <dbReference type="SAM" id="Phobius"/>
    </source>
</evidence>
<dbReference type="EMBL" id="LGRX02000421">
    <property type="protein sequence ID" value="KAK3288633.1"/>
    <property type="molecule type" value="Genomic_DNA"/>
</dbReference>
<name>A0AAE0LKK9_9CHLO</name>